<keyword evidence="12 14" id="KW-0143">Chaperone</keyword>
<keyword evidence="6 14" id="KW-0812">Transmembrane</keyword>
<feature type="topological domain" description="Cytoplasmic" evidence="14">
    <location>
        <begin position="1"/>
        <end position="14"/>
    </location>
</feature>
<evidence type="ECO:0000256" key="7">
    <source>
        <dbReference type="ARBA" id="ARBA00022982"/>
    </source>
</evidence>
<keyword evidence="7 14" id="KW-0249">Electron transport</keyword>
<dbReference type="GO" id="GO:0006457">
    <property type="term" value="P:protein folding"/>
    <property type="evidence" value="ECO:0007669"/>
    <property type="project" value="InterPro"/>
</dbReference>
<evidence type="ECO:0000256" key="4">
    <source>
        <dbReference type="ARBA" id="ARBA00022475"/>
    </source>
</evidence>
<feature type="transmembrane region" description="Helical" evidence="15">
    <location>
        <begin position="148"/>
        <end position="167"/>
    </location>
</feature>
<dbReference type="NCBIfam" id="NF002485">
    <property type="entry name" value="PRK01749.1"/>
    <property type="match status" value="1"/>
</dbReference>
<evidence type="ECO:0000256" key="1">
    <source>
        <dbReference type="ARBA" id="ARBA00004429"/>
    </source>
</evidence>
<evidence type="ECO:0000256" key="13">
    <source>
        <dbReference type="ARBA" id="ARBA00023284"/>
    </source>
</evidence>
<dbReference type="PANTHER" id="PTHR36570">
    <property type="entry name" value="DISULFIDE BOND FORMATION PROTEIN B"/>
    <property type="match status" value="1"/>
</dbReference>
<feature type="topological domain" description="Cytoplasmic" evidence="14">
    <location>
        <begin position="165"/>
        <end position="176"/>
    </location>
</feature>
<keyword evidence="10 14" id="KW-0472">Membrane</keyword>
<dbReference type="STRING" id="1111735.GCA_000428045_02907"/>
<feature type="disulfide bond" description="Redox-active" evidence="14">
    <location>
        <begin position="105"/>
        <end position="131"/>
    </location>
</feature>
<dbReference type="GO" id="GO:0015035">
    <property type="term" value="F:protein-disulfide reductase activity"/>
    <property type="evidence" value="ECO:0007669"/>
    <property type="project" value="UniProtKB-UniRule"/>
</dbReference>
<proteinExistence type="inferred from homology"/>
<evidence type="ECO:0000256" key="6">
    <source>
        <dbReference type="ARBA" id="ARBA00022692"/>
    </source>
</evidence>
<comment type="subcellular location">
    <subcellularLocation>
        <location evidence="1">Cell inner membrane</location>
        <topology evidence="1">Multi-pass membrane protein</topology>
    </subcellularLocation>
    <subcellularLocation>
        <location evidence="14">Cell membrane</location>
        <topology evidence="14">Multi-pass membrane protein</topology>
    </subcellularLocation>
</comment>
<accession>A0A2N6CZZ2</accession>
<dbReference type="InterPro" id="IPR003752">
    <property type="entry name" value="DiS_bond_form_DsbB/BdbC"/>
</dbReference>
<feature type="topological domain" description="Periplasmic" evidence="14">
    <location>
        <begin position="32"/>
        <end position="49"/>
    </location>
</feature>
<gene>
    <name evidence="14" type="primary">dsbB</name>
    <name evidence="16" type="ORF">C0630_02090</name>
</gene>
<comment type="caution">
    <text evidence="16">The sequence shown here is derived from an EMBL/GenBank/DDBJ whole genome shotgun (WGS) entry which is preliminary data.</text>
</comment>
<reference evidence="16 17" key="1">
    <citation type="submission" date="2017-11" db="EMBL/GenBank/DDBJ databases">
        <title>Genome-resolved metagenomics identifies genetic mobility, metabolic interactions, and unexpected diversity in perchlorate-reducing communities.</title>
        <authorList>
            <person name="Barnum T.P."/>
            <person name="Figueroa I.A."/>
            <person name="Carlstrom C.I."/>
            <person name="Lucas L.N."/>
            <person name="Engelbrektson A.L."/>
            <person name="Coates J.D."/>
        </authorList>
    </citation>
    <scope>NUCLEOTIDE SEQUENCE [LARGE SCALE GENOMIC DNA]</scope>
    <source>
        <strain evidence="16">BM301</strain>
    </source>
</reference>
<evidence type="ECO:0000256" key="2">
    <source>
        <dbReference type="ARBA" id="ARBA00008823"/>
    </source>
</evidence>
<evidence type="ECO:0000256" key="10">
    <source>
        <dbReference type="ARBA" id="ARBA00023136"/>
    </source>
</evidence>
<dbReference type="HAMAP" id="MF_00286">
    <property type="entry name" value="DsbB"/>
    <property type="match status" value="1"/>
</dbReference>
<dbReference type="Pfam" id="PF02600">
    <property type="entry name" value="DsbB"/>
    <property type="match status" value="1"/>
</dbReference>
<evidence type="ECO:0000256" key="15">
    <source>
        <dbReference type="SAM" id="Phobius"/>
    </source>
</evidence>
<protein>
    <recommendedName>
        <fullName evidence="14">Disulfide bond formation protein B</fullName>
    </recommendedName>
    <alternativeName>
        <fullName evidence="14">Disulfide oxidoreductase</fullName>
    </alternativeName>
</protein>
<dbReference type="Gene3D" id="1.20.1550.10">
    <property type="entry name" value="DsbB-like"/>
    <property type="match status" value="1"/>
</dbReference>
<keyword evidence="5" id="KW-0997">Cell inner membrane</keyword>
<dbReference type="SUPFAM" id="SSF158442">
    <property type="entry name" value="DsbB-like"/>
    <property type="match status" value="1"/>
</dbReference>
<keyword evidence="13 14" id="KW-0676">Redox-active center</keyword>
<keyword evidence="9 14" id="KW-0560">Oxidoreductase</keyword>
<evidence type="ECO:0000313" key="16">
    <source>
        <dbReference type="EMBL" id="PLX62977.1"/>
    </source>
</evidence>
<name>A0A2N6CZZ2_9GAMM</name>
<dbReference type="PANTHER" id="PTHR36570:SF2">
    <property type="entry name" value="DISULFIDE BOND FORMATION PROTEIN B"/>
    <property type="match status" value="1"/>
</dbReference>
<evidence type="ECO:0000256" key="3">
    <source>
        <dbReference type="ARBA" id="ARBA00022448"/>
    </source>
</evidence>
<evidence type="ECO:0000256" key="12">
    <source>
        <dbReference type="ARBA" id="ARBA00023186"/>
    </source>
</evidence>
<comment type="function">
    <text evidence="14">Required for disulfide bond formation in some periplasmic proteins. Acts by oxidizing the DsbA protein.</text>
</comment>
<feature type="topological domain" description="Periplasmic" evidence="14">
    <location>
        <begin position="91"/>
        <end position="145"/>
    </location>
</feature>
<keyword evidence="4 14" id="KW-1003">Cell membrane</keyword>
<feature type="disulfide bond" description="Redox-active" evidence="14">
    <location>
        <begin position="41"/>
        <end position="44"/>
    </location>
</feature>
<keyword evidence="3 14" id="KW-0813">Transport</keyword>
<dbReference type="Proteomes" id="UP000235015">
    <property type="component" value="Unassembled WGS sequence"/>
</dbReference>
<sequence length="176" mass="19924">MLKFFNQLSKRRVPWLLLALTALGLELAALYFQYQLKLDPCVLCVYERTAVMGILLAGLIAALAPGILIFRWAAILVWGVSAGWGLQLAMKHTGIQLFPSPSNTCDFAASYPDWAKLDEWFPWLFQPTGFCDEIQWQFFGYTMPQTMIGIYALYLLALLLVLLSQFAGQQRSIFSD</sequence>
<dbReference type="EMBL" id="PKUN01000002">
    <property type="protein sequence ID" value="PLX62977.1"/>
    <property type="molecule type" value="Genomic_DNA"/>
</dbReference>
<keyword evidence="11 14" id="KW-1015">Disulfide bond</keyword>
<dbReference type="InterPro" id="IPR022920">
    <property type="entry name" value="Disulphide_bond_form_DsbB"/>
</dbReference>
<evidence type="ECO:0000256" key="9">
    <source>
        <dbReference type="ARBA" id="ARBA00023002"/>
    </source>
</evidence>
<evidence type="ECO:0000313" key="17">
    <source>
        <dbReference type="Proteomes" id="UP000235015"/>
    </source>
</evidence>
<keyword evidence="8 14" id="KW-1133">Transmembrane helix</keyword>
<organism evidence="16 17">
    <name type="scientific">Sedimenticola selenatireducens</name>
    <dbReference type="NCBI Taxonomy" id="191960"/>
    <lineage>
        <taxon>Bacteria</taxon>
        <taxon>Pseudomonadati</taxon>
        <taxon>Pseudomonadota</taxon>
        <taxon>Gammaproteobacteria</taxon>
        <taxon>Chromatiales</taxon>
        <taxon>Sedimenticolaceae</taxon>
        <taxon>Sedimenticola</taxon>
    </lineage>
</organism>
<dbReference type="GO" id="GO:0005886">
    <property type="term" value="C:plasma membrane"/>
    <property type="evidence" value="ECO:0007669"/>
    <property type="project" value="UniProtKB-SubCell"/>
</dbReference>
<dbReference type="AlphaFoldDB" id="A0A2N6CZZ2"/>
<evidence type="ECO:0000256" key="8">
    <source>
        <dbReference type="ARBA" id="ARBA00022989"/>
    </source>
</evidence>
<evidence type="ECO:0000256" key="14">
    <source>
        <dbReference type="HAMAP-Rule" id="MF_00286"/>
    </source>
</evidence>
<evidence type="ECO:0000256" key="5">
    <source>
        <dbReference type="ARBA" id="ARBA00022519"/>
    </source>
</evidence>
<dbReference type="InterPro" id="IPR023380">
    <property type="entry name" value="DsbB-like_sf"/>
</dbReference>
<dbReference type="GO" id="GO:0009055">
    <property type="term" value="F:electron transfer activity"/>
    <property type="evidence" value="ECO:0007669"/>
    <property type="project" value="UniProtKB-UniRule"/>
</dbReference>
<comment type="caution">
    <text evidence="14">Lacks conserved residue(s) required for the propagation of feature annotation.</text>
</comment>
<comment type="similarity">
    <text evidence="2 14">Belongs to the DsbB family.</text>
</comment>
<evidence type="ECO:0000256" key="11">
    <source>
        <dbReference type="ARBA" id="ARBA00023157"/>
    </source>
</evidence>
<dbReference type="InterPro" id="IPR050183">
    <property type="entry name" value="DsbB"/>
</dbReference>
<feature type="transmembrane region" description="Helical" evidence="15">
    <location>
        <begin position="52"/>
        <end position="80"/>
    </location>
</feature>